<gene>
    <name evidence="11" type="ORF">LSAA_13976</name>
</gene>
<feature type="compositionally biased region" description="Low complexity" evidence="9">
    <location>
        <begin position="88"/>
        <end position="110"/>
    </location>
</feature>
<dbReference type="GO" id="GO:0089718">
    <property type="term" value="P:amino acid import across plasma membrane"/>
    <property type="evidence" value="ECO:0007669"/>
    <property type="project" value="TreeGrafter"/>
</dbReference>
<dbReference type="PRINTS" id="PR00176">
    <property type="entry name" value="NANEUSMPORT"/>
</dbReference>
<keyword evidence="12" id="KW-1185">Reference proteome</keyword>
<feature type="transmembrane region" description="Helical" evidence="10">
    <location>
        <begin position="414"/>
        <end position="435"/>
    </location>
</feature>
<organism evidence="11 12">
    <name type="scientific">Lepeophtheirus salmonis</name>
    <name type="common">Salmon louse</name>
    <name type="synonym">Caligus salmonis</name>
    <dbReference type="NCBI Taxonomy" id="72036"/>
    <lineage>
        <taxon>Eukaryota</taxon>
        <taxon>Metazoa</taxon>
        <taxon>Ecdysozoa</taxon>
        <taxon>Arthropoda</taxon>
        <taxon>Crustacea</taxon>
        <taxon>Multicrustacea</taxon>
        <taxon>Hexanauplia</taxon>
        <taxon>Copepoda</taxon>
        <taxon>Siphonostomatoida</taxon>
        <taxon>Caligidae</taxon>
        <taxon>Lepeophtheirus</taxon>
    </lineage>
</organism>
<feature type="transmembrane region" description="Helical" evidence="10">
    <location>
        <begin position="133"/>
        <end position="154"/>
    </location>
</feature>
<dbReference type="GO" id="GO:0005886">
    <property type="term" value="C:plasma membrane"/>
    <property type="evidence" value="ECO:0007669"/>
    <property type="project" value="TreeGrafter"/>
</dbReference>
<evidence type="ECO:0000256" key="2">
    <source>
        <dbReference type="ARBA" id="ARBA00006459"/>
    </source>
</evidence>
<feature type="transmembrane region" description="Helical" evidence="10">
    <location>
        <begin position="160"/>
        <end position="182"/>
    </location>
</feature>
<keyword evidence="7 10" id="KW-0472">Membrane</keyword>
<evidence type="ECO:0000256" key="1">
    <source>
        <dbReference type="ARBA" id="ARBA00004141"/>
    </source>
</evidence>
<feature type="transmembrane region" description="Helical" evidence="10">
    <location>
        <begin position="329"/>
        <end position="352"/>
    </location>
</feature>
<evidence type="ECO:0000313" key="12">
    <source>
        <dbReference type="Proteomes" id="UP000675881"/>
    </source>
</evidence>
<dbReference type="GO" id="GO:0005283">
    <property type="term" value="F:amino acid:sodium symporter activity"/>
    <property type="evidence" value="ECO:0007669"/>
    <property type="project" value="TreeGrafter"/>
</dbReference>
<name>A0A7R8D687_LEPSM</name>
<evidence type="ECO:0000256" key="3">
    <source>
        <dbReference type="ARBA" id="ARBA00022448"/>
    </source>
</evidence>
<feature type="transmembrane region" description="Helical" evidence="10">
    <location>
        <begin position="298"/>
        <end position="317"/>
    </location>
</feature>
<evidence type="ECO:0000256" key="5">
    <source>
        <dbReference type="ARBA" id="ARBA00022847"/>
    </source>
</evidence>
<dbReference type="InterPro" id="IPR000175">
    <property type="entry name" value="Na/ntran_symport"/>
</dbReference>
<keyword evidence="3" id="KW-0813">Transport</keyword>
<feature type="compositionally biased region" description="Basic residues" evidence="9">
    <location>
        <begin position="69"/>
        <end position="87"/>
    </location>
</feature>
<dbReference type="Pfam" id="PF00209">
    <property type="entry name" value="SNF"/>
    <property type="match status" value="1"/>
</dbReference>
<dbReference type="PANTHER" id="PTHR11616:SF323">
    <property type="entry name" value="SODIUM-DEPENDENT TRANSPORTER BEDRAGGLED"/>
    <property type="match status" value="1"/>
</dbReference>
<feature type="compositionally biased region" description="Basic and acidic residues" evidence="9">
    <location>
        <begin position="48"/>
        <end position="62"/>
    </location>
</feature>
<dbReference type="EMBL" id="HG994587">
    <property type="protein sequence ID" value="CAF3015127.1"/>
    <property type="molecule type" value="Genomic_DNA"/>
</dbReference>
<dbReference type="AlphaFoldDB" id="A0A7R8D687"/>
<feature type="transmembrane region" description="Helical" evidence="10">
    <location>
        <begin position="203"/>
        <end position="231"/>
    </location>
</feature>
<dbReference type="Proteomes" id="UP000675881">
    <property type="component" value="Chromosome 8"/>
</dbReference>
<accession>A0A7R8D687</accession>
<keyword evidence="8" id="KW-1015">Disulfide bond</keyword>
<protein>
    <submittedName>
        <fullName evidence="11">SLC6AN</fullName>
    </submittedName>
</protein>
<comment type="subcellular location">
    <subcellularLocation>
        <location evidence="1">Membrane</location>
        <topology evidence="1">Multi-pass membrane protein</topology>
    </subcellularLocation>
</comment>
<feature type="region of interest" description="Disordered" evidence="9">
    <location>
        <begin position="1"/>
        <end position="110"/>
    </location>
</feature>
<evidence type="ECO:0000256" key="10">
    <source>
        <dbReference type="SAM" id="Phobius"/>
    </source>
</evidence>
<dbReference type="OrthoDB" id="6366319at2759"/>
<keyword evidence="5" id="KW-0769">Symport</keyword>
<dbReference type="PANTHER" id="PTHR11616">
    <property type="entry name" value="SODIUM/CHLORIDE DEPENDENT TRANSPORTER"/>
    <property type="match status" value="1"/>
</dbReference>
<proteinExistence type="inferred from homology"/>
<evidence type="ECO:0000256" key="6">
    <source>
        <dbReference type="ARBA" id="ARBA00022989"/>
    </source>
</evidence>
<dbReference type="PROSITE" id="PS50267">
    <property type="entry name" value="NA_NEUROTRAN_SYMP_3"/>
    <property type="match status" value="1"/>
</dbReference>
<feature type="transmembrane region" description="Helical" evidence="10">
    <location>
        <begin position="523"/>
        <end position="541"/>
    </location>
</feature>
<comment type="similarity">
    <text evidence="2">Belongs to the sodium:neurotransmitter symporter (SNF) (TC 2.A.22) family.</text>
</comment>
<keyword evidence="6 10" id="KW-1133">Transmembrane helix</keyword>
<evidence type="ECO:0000256" key="9">
    <source>
        <dbReference type="SAM" id="MobiDB-lite"/>
    </source>
</evidence>
<evidence type="ECO:0000256" key="8">
    <source>
        <dbReference type="PIRSR" id="PIRSR600175-2"/>
    </source>
</evidence>
<dbReference type="SUPFAM" id="SSF161070">
    <property type="entry name" value="SNF-like"/>
    <property type="match status" value="1"/>
</dbReference>
<dbReference type="InterPro" id="IPR037272">
    <property type="entry name" value="SNS_sf"/>
</dbReference>
<sequence>MNNQEEEQHGITTSPPENNHRLDNEDESTCPQCCGDEPITSTSPSSGSRREEQHRRHGERSQRSSSSSNRHRSRSSRDRRRRHRRSRQQSNTEENTTNSNNTESSSGVTSTAAMIFTPEEEAKRVQVGQWPHGLSFLFAALACTMSFFTISRFAVLTSNFGFTFLVQFLLISLLFGIPLMTLHASLGQYLGSGVVDMWRISPIFQGIGVSLMISQGLLGSNGIACISWLFIYLRDSSITTFDRYRWSHCHHDSAYGRTCEADYFNNTVRIEQSLADYFAGMVLQRSSPNYPNSTLGHLKFQTVFNMLVIWMVIFMGLSKGLKSYGKVAYIFGIFPLLGFLVFAAKLLSILSYWDYKYYFLHTNWSHFITNKNSWICAARECFLVWSLLGASILQLSSHNKFKHRLARDTTIISIITLIVLVISGLMGVAAVKVIIGSGYDYQVSSYETSKSYEFLSFRSSNDILKYVVMPTAYDNTKSEHISFVSGVRILEPGRDPDLYSGYQVMRLATEIVPAFATVLGPRLFSPFWVVLFYFSFILFGLGQQMALWHTVVSGVIAIKPETLKAWQTCITFSCCITTQSDVVGG</sequence>
<evidence type="ECO:0000256" key="4">
    <source>
        <dbReference type="ARBA" id="ARBA00022692"/>
    </source>
</evidence>
<keyword evidence="4 10" id="KW-0812">Transmembrane</keyword>
<evidence type="ECO:0000313" key="11">
    <source>
        <dbReference type="EMBL" id="CAF3015127.1"/>
    </source>
</evidence>
<feature type="disulfide bond" evidence="8">
    <location>
        <begin position="249"/>
        <end position="259"/>
    </location>
</feature>
<reference evidence="11" key="1">
    <citation type="submission" date="2021-02" db="EMBL/GenBank/DDBJ databases">
        <authorList>
            <person name="Bekaert M."/>
        </authorList>
    </citation>
    <scope>NUCLEOTIDE SEQUENCE</scope>
    <source>
        <strain evidence="11">IoA-00</strain>
    </source>
</reference>
<evidence type="ECO:0000256" key="7">
    <source>
        <dbReference type="ARBA" id="ARBA00023136"/>
    </source>
</evidence>
<dbReference type="GO" id="GO:0015179">
    <property type="term" value="F:L-amino acid transmembrane transporter activity"/>
    <property type="evidence" value="ECO:0007669"/>
    <property type="project" value="TreeGrafter"/>
</dbReference>